<dbReference type="Gene3D" id="3.30.230.30">
    <property type="entry name" value="Impact, N-terminal domain"/>
    <property type="match status" value="1"/>
</dbReference>
<dbReference type="KEGG" id="psd:DSC_11480"/>
<evidence type="ECO:0000313" key="4">
    <source>
        <dbReference type="EMBL" id="AER56940.1"/>
    </source>
</evidence>
<organism evidence="4 5">
    <name type="scientific">Pseudoxanthomonas spadix (strain BD-a59)</name>
    <dbReference type="NCBI Taxonomy" id="1045855"/>
    <lineage>
        <taxon>Bacteria</taxon>
        <taxon>Pseudomonadati</taxon>
        <taxon>Pseudomonadota</taxon>
        <taxon>Gammaproteobacteria</taxon>
        <taxon>Lysobacterales</taxon>
        <taxon>Lysobacteraceae</taxon>
        <taxon>Pseudoxanthomonas</taxon>
    </lineage>
</organism>
<accession>G7UQ56</accession>
<dbReference type="STRING" id="1045855.DSC_11480"/>
<dbReference type="AlphaFoldDB" id="G7UQ56"/>
<sequence>MTDTLTGLLRQETLIKHSRFIVQAGPVASAEAATAFVSAASQVGATHNCWAWRVGDALRSSDDGEPGGSAGRPILAAIDGAGLDRVAVVVTRWYGGVKLGVGGLVRAYGGCTASALRDAPRLPLRAMAELDIACGFDDLGRVHAALAAVAAEKASETFEATGVRLRVRLPADQACALKNQLRDATRDRVRCAAAAGPAQAWTGPTL</sequence>
<dbReference type="GO" id="GO:0017111">
    <property type="term" value="F:ribonucleoside triphosphate phosphatase activity"/>
    <property type="evidence" value="ECO:0007669"/>
    <property type="project" value="UniProtKB-ARBA"/>
</dbReference>
<dbReference type="OrthoDB" id="9813771at2"/>
<dbReference type="eggNOG" id="COG1739">
    <property type="taxonomic scope" value="Bacteria"/>
</dbReference>
<dbReference type="Gene3D" id="3.30.70.240">
    <property type="match status" value="1"/>
</dbReference>
<dbReference type="GO" id="GO:0043168">
    <property type="term" value="F:anion binding"/>
    <property type="evidence" value="ECO:0007669"/>
    <property type="project" value="UniProtKB-ARBA"/>
</dbReference>
<dbReference type="PANTHER" id="PTHR16301:SF20">
    <property type="entry name" value="IMPACT FAMILY MEMBER YIGZ"/>
    <property type="match status" value="1"/>
</dbReference>
<dbReference type="EMBL" id="CP003093">
    <property type="protein sequence ID" value="AER56940.1"/>
    <property type="molecule type" value="Genomic_DNA"/>
</dbReference>
<dbReference type="RefSeq" id="WP_014161113.1">
    <property type="nucleotide sequence ID" value="NC_016147.2"/>
</dbReference>
<dbReference type="GO" id="GO:0032561">
    <property type="term" value="F:guanyl ribonucleotide binding"/>
    <property type="evidence" value="ECO:0007669"/>
    <property type="project" value="UniProtKB-ARBA"/>
</dbReference>
<evidence type="ECO:0000256" key="1">
    <source>
        <dbReference type="ARBA" id="ARBA00007665"/>
    </source>
</evidence>
<dbReference type="PANTHER" id="PTHR16301">
    <property type="entry name" value="IMPACT-RELATED"/>
    <property type="match status" value="1"/>
</dbReference>
<feature type="domain" description="UPF0029" evidence="3">
    <location>
        <begin position="132"/>
        <end position="188"/>
    </location>
</feature>
<dbReference type="InterPro" id="IPR020569">
    <property type="entry name" value="UPF0029_Impact_CS"/>
</dbReference>
<name>G7UQ56_PSEUP</name>
<dbReference type="Proteomes" id="UP000005870">
    <property type="component" value="Chromosome"/>
</dbReference>
<evidence type="ECO:0000259" key="3">
    <source>
        <dbReference type="Pfam" id="PF09186"/>
    </source>
</evidence>
<proteinExistence type="inferred from homology"/>
<dbReference type="InterPro" id="IPR015269">
    <property type="entry name" value="UPF0029_Impact_C"/>
</dbReference>
<dbReference type="InterPro" id="IPR020568">
    <property type="entry name" value="Ribosomal_Su5_D2-typ_SF"/>
</dbReference>
<dbReference type="InterPro" id="IPR001498">
    <property type="entry name" value="Impact_N"/>
</dbReference>
<dbReference type="PROSITE" id="PS00910">
    <property type="entry name" value="UPF0029"/>
    <property type="match status" value="1"/>
</dbReference>
<dbReference type="HOGENOM" id="CLU_083552_3_1_6"/>
<dbReference type="GO" id="GO:0005737">
    <property type="term" value="C:cytoplasm"/>
    <property type="evidence" value="ECO:0007669"/>
    <property type="project" value="TreeGrafter"/>
</dbReference>
<comment type="similarity">
    <text evidence="1">Belongs to the IMPACT family.</text>
</comment>
<dbReference type="SUPFAM" id="SSF54211">
    <property type="entry name" value="Ribosomal protein S5 domain 2-like"/>
    <property type="match status" value="1"/>
</dbReference>
<dbReference type="Pfam" id="PF01205">
    <property type="entry name" value="Impact_N"/>
    <property type="match status" value="1"/>
</dbReference>
<dbReference type="InterPro" id="IPR023582">
    <property type="entry name" value="Impact"/>
</dbReference>
<dbReference type="GO" id="GO:0006446">
    <property type="term" value="P:regulation of translational initiation"/>
    <property type="evidence" value="ECO:0007669"/>
    <property type="project" value="TreeGrafter"/>
</dbReference>
<dbReference type="Pfam" id="PF09186">
    <property type="entry name" value="DUF1949"/>
    <property type="match status" value="1"/>
</dbReference>
<reference evidence="4 5" key="1">
    <citation type="journal article" date="2012" name="J. Bacteriol.">
        <title>Complete Genome Sequence of the BTEX-Degrading Bacterium Pseudoxanthomonas spadix BD-a59.</title>
        <authorList>
            <person name="Lee S.H."/>
            <person name="Jin H.M."/>
            <person name="Lee H.J."/>
            <person name="Kim J.M."/>
            <person name="Jeon C.O."/>
        </authorList>
    </citation>
    <scope>NUCLEOTIDE SEQUENCE [LARGE SCALE GENOMIC DNA]</scope>
    <source>
        <strain evidence="4 5">BD-a59</strain>
    </source>
</reference>
<keyword evidence="5" id="KW-1185">Reference proteome</keyword>
<feature type="domain" description="Impact N-terminal" evidence="2">
    <location>
        <begin position="16"/>
        <end position="116"/>
    </location>
</feature>
<protein>
    <recommendedName>
        <fullName evidence="6">YigZ family protein</fullName>
    </recommendedName>
</protein>
<dbReference type="SUPFAM" id="SSF54980">
    <property type="entry name" value="EF-G C-terminal domain-like"/>
    <property type="match status" value="1"/>
</dbReference>
<evidence type="ECO:0000259" key="2">
    <source>
        <dbReference type="Pfam" id="PF01205"/>
    </source>
</evidence>
<dbReference type="InterPro" id="IPR036956">
    <property type="entry name" value="Impact_N_sf"/>
</dbReference>
<evidence type="ECO:0008006" key="6">
    <source>
        <dbReference type="Google" id="ProtNLM"/>
    </source>
</evidence>
<dbReference type="InterPro" id="IPR035647">
    <property type="entry name" value="EFG_III/V"/>
</dbReference>
<gene>
    <name evidence="4" type="ordered locus">DSC_11480</name>
</gene>
<evidence type="ECO:0000313" key="5">
    <source>
        <dbReference type="Proteomes" id="UP000005870"/>
    </source>
</evidence>